<evidence type="ECO:0000256" key="4">
    <source>
        <dbReference type="ARBA" id="ARBA00023136"/>
    </source>
</evidence>
<protein>
    <recommendedName>
        <fullName evidence="6">Bestrophin homolog</fullName>
    </recommendedName>
</protein>
<keyword evidence="6" id="KW-0813">Transport</keyword>
<dbReference type="PANTHER" id="PTHR10736:SF0">
    <property type="entry name" value="BESTROPHIN HOMOLOG"/>
    <property type="match status" value="1"/>
</dbReference>
<keyword evidence="2 6" id="KW-0812">Transmembrane</keyword>
<evidence type="ECO:0000256" key="2">
    <source>
        <dbReference type="ARBA" id="ARBA00022692"/>
    </source>
</evidence>
<name>A0A0M3IKD3_ASCLU</name>
<dbReference type="InterPro" id="IPR000615">
    <property type="entry name" value="Bestrophin"/>
</dbReference>
<evidence type="ECO:0000313" key="8">
    <source>
        <dbReference type="Proteomes" id="UP000036681"/>
    </source>
</evidence>
<accession>A0A0M3IKD3</accession>
<evidence type="ECO:0000256" key="1">
    <source>
        <dbReference type="ARBA" id="ARBA00004370"/>
    </source>
</evidence>
<dbReference type="InterPro" id="IPR021134">
    <property type="entry name" value="Bestrophin-like"/>
</dbReference>
<keyword evidence="6" id="KW-0869">Chloride channel</keyword>
<dbReference type="Proteomes" id="UP000036681">
    <property type="component" value="Unplaced"/>
</dbReference>
<keyword evidence="6" id="KW-0406">Ion transport</keyword>
<reference evidence="9" key="1">
    <citation type="submission" date="2017-02" db="UniProtKB">
        <authorList>
            <consortium name="WormBaseParasite"/>
        </authorList>
    </citation>
    <scope>IDENTIFICATION</scope>
</reference>
<feature type="transmembrane region" description="Helical" evidence="6">
    <location>
        <begin position="48"/>
        <end position="67"/>
    </location>
</feature>
<comment type="function">
    <text evidence="6">Forms chloride channels.</text>
</comment>
<evidence type="ECO:0000256" key="5">
    <source>
        <dbReference type="ARBA" id="ARBA00034769"/>
    </source>
</evidence>
<dbReference type="GO" id="GO:0005886">
    <property type="term" value="C:plasma membrane"/>
    <property type="evidence" value="ECO:0007669"/>
    <property type="project" value="UniProtKB-SubCell"/>
</dbReference>
<sequence length="435" mass="48310">MLCNYDWVPIPLAYPQLVFLAVYVYFALCLISRQFIITERDAPNKSTLVFLAVYVYFALCLISRQFIITERDAPNKSSIDLTLPFMTMMEFLILVGWMKVAEGLLNPFGEDDDDFECNFLLDKNLATALCIVDDASNDAPKLEKDRFWHSDEVEPMYSKETASQPINPLVGSATQAQGAQNRPRVVGMSKLFYSDVAINELEDGTQAESISQKRNNAKSSKYFSRQVSAFTVLDGHSSQGINGELLLHRGLPEISIHRPSSLCSSRTPSNADSQKSISLMNILSTVEEEDPTNLTVHQQEDSRRGAICEVQSTYASLMDKSKDINAEKVDESAEVLKNTSVELPEKENKELLEKTSEELSGKASEELSGKGSEELLRKSSEELPMTATEKLPVKTSEESPENTSGSLAGTSHRKARRLAFVNAAFNSTVEDLSDV</sequence>
<evidence type="ECO:0000256" key="7">
    <source>
        <dbReference type="SAM" id="MobiDB-lite"/>
    </source>
</evidence>
<keyword evidence="6" id="KW-0407">Ion channel</keyword>
<feature type="region of interest" description="Disordered" evidence="7">
    <location>
        <begin position="355"/>
        <end position="413"/>
    </location>
</feature>
<proteinExistence type="inferred from homology"/>
<evidence type="ECO:0000256" key="6">
    <source>
        <dbReference type="RuleBase" id="RU363126"/>
    </source>
</evidence>
<feature type="compositionally biased region" description="Basic and acidic residues" evidence="7">
    <location>
        <begin position="355"/>
        <end position="381"/>
    </location>
</feature>
<evidence type="ECO:0000256" key="3">
    <source>
        <dbReference type="ARBA" id="ARBA00022989"/>
    </source>
</evidence>
<dbReference type="PANTHER" id="PTHR10736">
    <property type="entry name" value="BESTROPHIN"/>
    <property type="match status" value="1"/>
</dbReference>
<dbReference type="GO" id="GO:0034707">
    <property type="term" value="C:chloride channel complex"/>
    <property type="evidence" value="ECO:0007669"/>
    <property type="project" value="UniProtKB-KW"/>
</dbReference>
<keyword evidence="4 6" id="KW-0472">Membrane</keyword>
<keyword evidence="3 6" id="KW-1133">Transmembrane helix</keyword>
<dbReference type="Pfam" id="PF01062">
    <property type="entry name" value="Bestrophin"/>
    <property type="match status" value="2"/>
</dbReference>
<evidence type="ECO:0000313" key="9">
    <source>
        <dbReference type="WBParaSite" id="ALUE_0001919501-mRNA-1"/>
    </source>
</evidence>
<keyword evidence="6" id="KW-1003">Cell membrane</keyword>
<dbReference type="GO" id="GO:0005254">
    <property type="term" value="F:chloride channel activity"/>
    <property type="evidence" value="ECO:0007669"/>
    <property type="project" value="UniProtKB-KW"/>
</dbReference>
<dbReference type="WBParaSite" id="ALUE_0001919501-mRNA-1">
    <property type="protein sequence ID" value="ALUE_0001919501-mRNA-1"/>
    <property type="gene ID" value="ALUE_0001919501"/>
</dbReference>
<feature type="transmembrane region" description="Helical" evidence="6">
    <location>
        <begin position="12"/>
        <end position="36"/>
    </location>
</feature>
<comment type="subcellular location">
    <subcellularLocation>
        <location evidence="6">Cell membrane</location>
        <topology evidence="6">Multi-pass membrane protein</topology>
    </subcellularLocation>
    <subcellularLocation>
        <location evidence="1">Membrane</location>
    </subcellularLocation>
</comment>
<organism evidence="8 9">
    <name type="scientific">Ascaris lumbricoides</name>
    <name type="common">Giant roundworm</name>
    <dbReference type="NCBI Taxonomy" id="6252"/>
    <lineage>
        <taxon>Eukaryota</taxon>
        <taxon>Metazoa</taxon>
        <taxon>Ecdysozoa</taxon>
        <taxon>Nematoda</taxon>
        <taxon>Chromadorea</taxon>
        <taxon>Rhabditida</taxon>
        <taxon>Spirurina</taxon>
        <taxon>Ascaridomorpha</taxon>
        <taxon>Ascaridoidea</taxon>
        <taxon>Ascarididae</taxon>
        <taxon>Ascaris</taxon>
    </lineage>
</organism>
<keyword evidence="8" id="KW-1185">Reference proteome</keyword>
<dbReference type="AlphaFoldDB" id="A0A0M3IKD3"/>
<keyword evidence="6" id="KW-0868">Chloride</keyword>
<comment type="similarity">
    <text evidence="5 6">Belongs to the anion channel-forming bestrophin (TC 1.A.46) family. Calcium-sensitive chloride channel subfamily.</text>
</comment>